<keyword evidence="9" id="KW-0822">Tryptophan biosynthesis</keyword>
<dbReference type="InterPro" id="IPR006805">
    <property type="entry name" value="Anth_synth_I_N"/>
</dbReference>
<protein>
    <recommendedName>
        <fullName evidence="6">Anthranilate synthase component 1</fullName>
        <ecNumber evidence="5">4.1.3.27</ecNumber>
    </recommendedName>
</protein>
<dbReference type="Proteomes" id="UP000195787">
    <property type="component" value="Unassembled WGS sequence"/>
</dbReference>
<keyword evidence="18" id="KW-1185">Reference proteome</keyword>
<comment type="similarity">
    <text evidence="3">Belongs to the anthranilate synthase component I family.</text>
</comment>
<reference evidence="17 18" key="1">
    <citation type="submission" date="2017-02" db="EMBL/GenBank/DDBJ databases">
        <authorList>
            <person name="Peterson S.W."/>
        </authorList>
    </citation>
    <scope>NUCLEOTIDE SEQUENCE [LARGE SCALE GENOMIC DNA]</scope>
    <source>
        <strain evidence="17 18">LMG 22410</strain>
    </source>
</reference>
<dbReference type="AlphaFoldDB" id="A0A1R4FQP2"/>
<evidence type="ECO:0000256" key="1">
    <source>
        <dbReference type="ARBA" id="ARBA00001946"/>
    </source>
</evidence>
<comment type="cofactor">
    <cofactor evidence="1">
        <name>Mg(2+)</name>
        <dbReference type="ChEBI" id="CHEBI:18420"/>
    </cofactor>
</comment>
<organism evidence="17 18">
    <name type="scientific">Agrococcus casei LMG 22410</name>
    <dbReference type="NCBI Taxonomy" id="1255656"/>
    <lineage>
        <taxon>Bacteria</taxon>
        <taxon>Bacillati</taxon>
        <taxon>Actinomycetota</taxon>
        <taxon>Actinomycetes</taxon>
        <taxon>Micrococcales</taxon>
        <taxon>Microbacteriaceae</taxon>
        <taxon>Agrococcus</taxon>
    </lineage>
</organism>
<gene>
    <name evidence="17" type="ORF">CZ674_05995</name>
</gene>
<dbReference type="EMBL" id="FUHU01000026">
    <property type="protein sequence ID" value="SJM58248.1"/>
    <property type="molecule type" value="Genomic_DNA"/>
</dbReference>
<proteinExistence type="inferred from homology"/>
<dbReference type="Gene3D" id="3.60.120.10">
    <property type="entry name" value="Anthranilate synthase"/>
    <property type="match status" value="1"/>
</dbReference>
<evidence type="ECO:0000256" key="2">
    <source>
        <dbReference type="ARBA" id="ARBA00004873"/>
    </source>
</evidence>
<evidence type="ECO:0000256" key="12">
    <source>
        <dbReference type="ARBA" id="ARBA00023239"/>
    </source>
</evidence>
<comment type="pathway">
    <text evidence="2">Amino-acid biosynthesis; L-tryptophan biosynthesis; L-tryptophan from chorismate: step 1/5.</text>
</comment>
<evidence type="ECO:0000313" key="17">
    <source>
        <dbReference type="EMBL" id="SJM58248.1"/>
    </source>
</evidence>
<dbReference type="SUPFAM" id="SSF56322">
    <property type="entry name" value="ADC synthase"/>
    <property type="match status" value="1"/>
</dbReference>
<keyword evidence="11" id="KW-0057">Aromatic amino acid biosynthesis</keyword>
<dbReference type="Pfam" id="PF04715">
    <property type="entry name" value="Anth_synt_I_N"/>
    <property type="match status" value="1"/>
</dbReference>
<evidence type="ECO:0000256" key="4">
    <source>
        <dbReference type="ARBA" id="ARBA00011575"/>
    </source>
</evidence>
<accession>A0A1R4FQP2</accession>
<dbReference type="PRINTS" id="PR00095">
    <property type="entry name" value="ANTSNTHASEI"/>
</dbReference>
<evidence type="ECO:0000259" key="16">
    <source>
        <dbReference type="Pfam" id="PF04715"/>
    </source>
</evidence>
<feature type="domain" description="Chorismate-utilising enzyme C-terminal" evidence="15">
    <location>
        <begin position="226"/>
        <end position="484"/>
    </location>
</feature>
<evidence type="ECO:0000256" key="6">
    <source>
        <dbReference type="ARBA" id="ARBA00020653"/>
    </source>
</evidence>
<evidence type="ECO:0000256" key="5">
    <source>
        <dbReference type="ARBA" id="ARBA00012266"/>
    </source>
</evidence>
<dbReference type="GeneID" id="303172768"/>
<evidence type="ECO:0000313" key="18">
    <source>
        <dbReference type="Proteomes" id="UP000195787"/>
    </source>
</evidence>
<evidence type="ECO:0000256" key="14">
    <source>
        <dbReference type="ARBA" id="ARBA00047683"/>
    </source>
</evidence>
<dbReference type="InterPro" id="IPR019999">
    <property type="entry name" value="Anth_synth_I-like"/>
</dbReference>
<keyword evidence="7" id="KW-0028">Amino-acid biosynthesis</keyword>
<dbReference type="GO" id="GO:0000162">
    <property type="term" value="P:L-tryptophan biosynthetic process"/>
    <property type="evidence" value="ECO:0007669"/>
    <property type="project" value="UniProtKB-KW"/>
</dbReference>
<evidence type="ECO:0000256" key="7">
    <source>
        <dbReference type="ARBA" id="ARBA00022605"/>
    </source>
</evidence>
<dbReference type="Pfam" id="PF00425">
    <property type="entry name" value="Chorismate_bind"/>
    <property type="match status" value="1"/>
</dbReference>
<dbReference type="GO" id="GO:0046872">
    <property type="term" value="F:metal ion binding"/>
    <property type="evidence" value="ECO:0007669"/>
    <property type="project" value="UniProtKB-KW"/>
</dbReference>
<comment type="function">
    <text evidence="13">Part of a heterotetrameric complex that catalyzes the two-step biosynthesis of anthranilate, an intermediate in the biosynthesis of L-tryptophan. In the first step, the glutamine-binding beta subunit (TrpG) of anthranilate synthase (AS) provides the glutamine amidotransferase activity which generates ammonia as a substrate that, along with chorismate, is used in the second step, catalyzed by the large alpha subunit of AS (TrpE) to produce anthranilate. In the absence of TrpG, TrpE can synthesize anthranilate directly from chorismate and high concentrations of ammonia.</text>
</comment>
<evidence type="ECO:0000256" key="3">
    <source>
        <dbReference type="ARBA" id="ARBA00009562"/>
    </source>
</evidence>
<dbReference type="PANTHER" id="PTHR11236:SF46">
    <property type="entry name" value="ANTHRANILATE SYNTHASE COMPONENT 1"/>
    <property type="match status" value="1"/>
</dbReference>
<dbReference type="InterPro" id="IPR005801">
    <property type="entry name" value="ADC_synthase"/>
</dbReference>
<keyword evidence="10" id="KW-0460">Magnesium</keyword>
<feature type="domain" description="Anthranilate synthase component I N-terminal" evidence="16">
    <location>
        <begin position="28"/>
        <end position="168"/>
    </location>
</feature>
<keyword evidence="8" id="KW-0479">Metal-binding</keyword>
<name>A0A1R4FQP2_9MICO</name>
<dbReference type="RefSeq" id="WP_086991639.1">
    <property type="nucleotide sequence ID" value="NZ_FUHU01000026.1"/>
</dbReference>
<dbReference type="GO" id="GO:0004049">
    <property type="term" value="F:anthranilate synthase activity"/>
    <property type="evidence" value="ECO:0007669"/>
    <property type="project" value="UniProtKB-EC"/>
</dbReference>
<evidence type="ECO:0000256" key="11">
    <source>
        <dbReference type="ARBA" id="ARBA00023141"/>
    </source>
</evidence>
<evidence type="ECO:0000256" key="13">
    <source>
        <dbReference type="ARBA" id="ARBA00025634"/>
    </source>
</evidence>
<keyword evidence="12 17" id="KW-0456">Lyase</keyword>
<comment type="catalytic activity">
    <reaction evidence="14">
        <text>chorismate + L-glutamine = anthranilate + pyruvate + L-glutamate + H(+)</text>
        <dbReference type="Rhea" id="RHEA:21732"/>
        <dbReference type="ChEBI" id="CHEBI:15361"/>
        <dbReference type="ChEBI" id="CHEBI:15378"/>
        <dbReference type="ChEBI" id="CHEBI:16567"/>
        <dbReference type="ChEBI" id="CHEBI:29748"/>
        <dbReference type="ChEBI" id="CHEBI:29985"/>
        <dbReference type="ChEBI" id="CHEBI:58359"/>
        <dbReference type="EC" id="4.1.3.27"/>
    </reaction>
</comment>
<evidence type="ECO:0000256" key="9">
    <source>
        <dbReference type="ARBA" id="ARBA00022822"/>
    </source>
</evidence>
<evidence type="ECO:0000256" key="8">
    <source>
        <dbReference type="ARBA" id="ARBA00022723"/>
    </source>
</evidence>
<sequence length="505" mass="54345">MNTDREQFDRLIETHRVVPVVQTFFADGETPVGVFHKLAAGPGAFLLESAHQGVWNRYSFVGGDVYGLLSATGSSVDWVDRGLSRERAFGGAEPADGLAALELLTELWRTPSIPGLPRLASGLVGHVGWDAVRLVEHLPDAPPREHTLPDIAFGFVRDLVVVDHSTGDIHVISVVLTDEGRPADELWSGAMQRIRDIIVRLQAPSPSTIADVDRDAVADAAQRTSDAEYSETIERSRTHIADGDIFQVVPSIRFDLDTDADPIDVYRVLRLLNPSPYMYLLALEDDAGTPYHVVGASPEALVTVSDGTATMHPIAGSRPRGADADEDRALGEELLADPKERSEHVMLVDLARNDLSKVAEAGSVRVTEFMVIERFRHIMHIVSSVTCRMRDDATAVEALRATFPAGTLSGAPKPWALRIIDAVEPAARGIYGGVVGYFDFSGDADVAIAIRTVTMSDGRASVQSGAGLVADSVAETEIAEIKSKARSPLNALAIAATLRDPNGAR</sequence>
<comment type="subunit">
    <text evidence="4">Heterotetramer consisting of two non-identical subunits: a beta subunit (TrpG) and a large alpha subunit (TrpE).</text>
</comment>
<dbReference type="OrthoDB" id="3518032at2"/>
<evidence type="ECO:0000259" key="15">
    <source>
        <dbReference type="Pfam" id="PF00425"/>
    </source>
</evidence>
<evidence type="ECO:0000256" key="10">
    <source>
        <dbReference type="ARBA" id="ARBA00022842"/>
    </source>
</evidence>
<dbReference type="EC" id="4.1.3.27" evidence="5"/>
<dbReference type="InterPro" id="IPR015890">
    <property type="entry name" value="Chorismate_C"/>
</dbReference>
<dbReference type="PANTHER" id="PTHR11236">
    <property type="entry name" value="AMINOBENZOATE/ANTHRANILATE SYNTHASE"/>
    <property type="match status" value="1"/>
</dbReference>